<feature type="region of interest" description="Disordered" evidence="1">
    <location>
        <begin position="407"/>
        <end position="545"/>
    </location>
</feature>
<feature type="compositionally biased region" description="Basic and acidic residues" evidence="1">
    <location>
        <begin position="651"/>
        <end position="669"/>
    </location>
</feature>
<sequence>MATLTIAPIAPPEPSSAERSVREVASRLGIPNVEHVIQLMKQEYVVTDWQLSALDSFQWKSLGAPIGLAVAVHQIIQQEQQPQYQQKPYVLPSDKTTESTKASKIFQDLDQHNINIVESASHSSIDGEEKEEGVDTEENNCTVVDAATIQETSMDDEPEQDENLQNSTDGEEKEESVDTEENNCTVVDAAIIQETSMDKELEQEESRQSSTDGEEKEESVDTEENNYTVVDAATIQETTIDKEPEQDENFQNSESILADAFETDAASKEEEEEDVLAKESSLNHGTDDKQSSSEQDPDEADVAAATSEEKSPIKATVSIDSPPRPQEPEVCDADTNSTNADMNNATSSLEHVSDKVVEMDSPVPSEEPEVCETDAPTTDADTNTQSPSLESMNDKAIALAATLDHAPGEDQTLPSNNRAVEELVVKGESGPDAASNDESVAPESVANDESVGPQNLPDVYDDNNIEPAAAEPNTAVEEESTDFIVKSPSEDSSEGLDADDVDTIPTTSMSEEESMLEYKSSSAVSSPPTTLLSAPLPHDECDDSFHVSDSKRELLLLKPSFDSEDISEDLLSFAGNEDTGGTKEDDEENKDQSKPRLIHERIDSFGGDNNDEDDMDNTKEEDHENKEDLAPRSIQDENSVDPVSFAASQEEMDRNTKGVGEENNEHEFEPGFIQEENSEDLDSFDNNSEDDTDEGEESLDNDDEDDIFISGQDLLVDLSSGETQEDDNSTKQQRSTAENPFDMISFGQFRTSPQVDPNSVTLAEFRTTGSSDLDDEDGYDDPEGRKTATIGDPSSLSQPFVMHKRTVSSLESLYYVDNDECTVVASNVSPERRNRPKRRRSLEDSADHTIQTLSHVSSFDVEWDEFCLVLHKVPSSKTQRTILSQLLIMTNGRTKPARYKMAKQVSQMILKSLGRSEDGEEERKVQTAQLRSNLQLFAKLHRAERKVLGKKIFEQISKLYAGGDDDNKKSGQNLSSNVATVATEGEEVVLDDDDEQAAEMQS</sequence>
<feature type="compositionally biased region" description="Acidic residues" evidence="1">
    <location>
        <begin position="984"/>
        <end position="1002"/>
    </location>
</feature>
<feature type="region of interest" description="Disordered" evidence="1">
    <location>
        <begin position="120"/>
        <end position="390"/>
    </location>
</feature>
<dbReference type="AlphaFoldDB" id="A0AAD2D0J2"/>
<feature type="compositionally biased region" description="Basic and acidic residues" evidence="1">
    <location>
        <begin position="590"/>
        <end position="603"/>
    </location>
</feature>
<feature type="region of interest" description="Disordered" evidence="1">
    <location>
        <begin position="568"/>
        <end position="797"/>
    </location>
</feature>
<feature type="compositionally biased region" description="Acidic residues" evidence="1">
    <location>
        <begin position="126"/>
        <end position="138"/>
    </location>
</feature>
<feature type="compositionally biased region" description="Acidic residues" evidence="1">
    <location>
        <begin position="772"/>
        <end position="781"/>
    </location>
</feature>
<feature type="compositionally biased region" description="Low complexity" evidence="1">
    <location>
        <begin position="517"/>
        <end position="536"/>
    </location>
</feature>
<gene>
    <name evidence="2" type="ORF">CYCCA115_LOCUS9714</name>
</gene>
<feature type="compositionally biased region" description="Basic and acidic residues" evidence="1">
    <location>
        <begin position="196"/>
        <end position="207"/>
    </location>
</feature>
<dbReference type="Proteomes" id="UP001295423">
    <property type="component" value="Unassembled WGS sequence"/>
</dbReference>
<feature type="compositionally biased region" description="Acidic residues" evidence="1">
    <location>
        <begin position="676"/>
        <end position="707"/>
    </location>
</feature>
<feature type="compositionally biased region" description="Polar residues" evidence="1">
    <location>
        <begin position="748"/>
        <end position="771"/>
    </location>
</feature>
<keyword evidence="3" id="KW-1185">Reference proteome</keyword>
<feature type="region of interest" description="Disordered" evidence="1">
    <location>
        <begin position="978"/>
        <end position="1002"/>
    </location>
</feature>
<organism evidence="2 3">
    <name type="scientific">Cylindrotheca closterium</name>
    <dbReference type="NCBI Taxonomy" id="2856"/>
    <lineage>
        <taxon>Eukaryota</taxon>
        <taxon>Sar</taxon>
        <taxon>Stramenopiles</taxon>
        <taxon>Ochrophyta</taxon>
        <taxon>Bacillariophyta</taxon>
        <taxon>Bacillariophyceae</taxon>
        <taxon>Bacillariophycidae</taxon>
        <taxon>Bacillariales</taxon>
        <taxon>Bacillariaceae</taxon>
        <taxon>Cylindrotheca</taxon>
    </lineage>
</organism>
<feature type="compositionally biased region" description="Basic and acidic residues" evidence="1">
    <location>
        <begin position="616"/>
        <end position="630"/>
    </location>
</feature>
<comment type="caution">
    <text evidence="2">The sequence shown here is derived from an EMBL/GenBank/DDBJ whole genome shotgun (WGS) entry which is preliminary data.</text>
</comment>
<proteinExistence type="predicted"/>
<reference evidence="2" key="1">
    <citation type="submission" date="2023-08" db="EMBL/GenBank/DDBJ databases">
        <authorList>
            <person name="Audoor S."/>
            <person name="Bilcke G."/>
        </authorList>
    </citation>
    <scope>NUCLEOTIDE SEQUENCE</scope>
</reference>
<name>A0AAD2D0J2_9STRA</name>
<evidence type="ECO:0000256" key="1">
    <source>
        <dbReference type="SAM" id="MobiDB-lite"/>
    </source>
</evidence>
<feature type="compositionally biased region" description="Acidic residues" evidence="1">
    <location>
        <begin position="212"/>
        <end position="224"/>
    </location>
</feature>
<evidence type="ECO:0000313" key="2">
    <source>
        <dbReference type="EMBL" id="CAJ1945570.1"/>
    </source>
</evidence>
<protein>
    <submittedName>
        <fullName evidence="2">Uncharacterized protein</fullName>
    </submittedName>
</protein>
<dbReference type="EMBL" id="CAKOGP040001446">
    <property type="protein sequence ID" value="CAJ1945570.1"/>
    <property type="molecule type" value="Genomic_DNA"/>
</dbReference>
<feature type="compositionally biased region" description="Acidic residues" evidence="1">
    <location>
        <begin position="169"/>
        <end position="181"/>
    </location>
</feature>
<accession>A0AAD2D0J2</accession>
<evidence type="ECO:0000313" key="3">
    <source>
        <dbReference type="Proteomes" id="UP001295423"/>
    </source>
</evidence>
<feature type="compositionally biased region" description="Polar residues" evidence="1">
    <location>
        <begin position="334"/>
        <end position="350"/>
    </location>
</feature>
<feature type="compositionally biased region" description="Acidic residues" evidence="1">
    <location>
        <begin position="491"/>
        <end position="502"/>
    </location>
</feature>
<feature type="compositionally biased region" description="Low complexity" evidence="1">
    <location>
        <begin position="373"/>
        <end position="384"/>
    </location>
</feature>
<feature type="compositionally biased region" description="Acidic residues" evidence="1">
    <location>
        <begin position="153"/>
        <end position="162"/>
    </location>
</feature>